<evidence type="ECO:0000256" key="5">
    <source>
        <dbReference type="ARBA" id="ARBA00023136"/>
    </source>
</evidence>
<feature type="transmembrane region" description="Helical" evidence="7">
    <location>
        <begin position="347"/>
        <end position="372"/>
    </location>
</feature>
<dbReference type="SUPFAM" id="SSF103473">
    <property type="entry name" value="MFS general substrate transporter"/>
    <property type="match status" value="1"/>
</dbReference>
<evidence type="ECO:0000256" key="4">
    <source>
        <dbReference type="ARBA" id="ARBA00022989"/>
    </source>
</evidence>
<feature type="transmembrane region" description="Helical" evidence="7">
    <location>
        <begin position="252"/>
        <end position="270"/>
    </location>
</feature>
<evidence type="ECO:0000256" key="7">
    <source>
        <dbReference type="SAM" id="Phobius"/>
    </source>
</evidence>
<dbReference type="GO" id="GO:0022857">
    <property type="term" value="F:transmembrane transporter activity"/>
    <property type="evidence" value="ECO:0007669"/>
    <property type="project" value="InterPro"/>
</dbReference>
<dbReference type="Gene3D" id="1.20.1250.20">
    <property type="entry name" value="MFS general substrate transporter like domains"/>
    <property type="match status" value="1"/>
</dbReference>
<feature type="transmembrane region" description="Helical" evidence="7">
    <location>
        <begin position="310"/>
        <end position="335"/>
    </location>
</feature>
<dbReference type="RefSeq" id="WP_164319704.1">
    <property type="nucleotide sequence ID" value="NZ_JAAGLU010000029.1"/>
</dbReference>
<dbReference type="EMBL" id="JAAGLU010000029">
    <property type="protein sequence ID" value="NEC90111.1"/>
    <property type="molecule type" value="Genomic_DNA"/>
</dbReference>
<dbReference type="InterPro" id="IPR054632">
    <property type="entry name" value="Aroma_sacti_dom"/>
</dbReference>
<evidence type="ECO:0000256" key="3">
    <source>
        <dbReference type="ARBA" id="ARBA00022692"/>
    </source>
</evidence>
<dbReference type="PRINTS" id="PR01988">
    <property type="entry name" value="EXPORTERBACE"/>
</dbReference>
<feature type="transmembrane region" description="Helical" evidence="7">
    <location>
        <begin position="168"/>
        <end position="187"/>
    </location>
</feature>
<accession>A0A6B3C0D5</accession>
<feature type="region of interest" description="Disordered" evidence="6">
    <location>
        <begin position="501"/>
        <end position="521"/>
    </location>
</feature>
<dbReference type="Pfam" id="PF07690">
    <property type="entry name" value="MFS_1"/>
    <property type="match status" value="1"/>
</dbReference>
<evidence type="ECO:0000256" key="2">
    <source>
        <dbReference type="ARBA" id="ARBA00022475"/>
    </source>
</evidence>
<reference evidence="8" key="1">
    <citation type="submission" date="2020-01" db="EMBL/GenBank/DDBJ databases">
        <title>Insect and environment-associated Actinomycetes.</title>
        <authorList>
            <person name="Currrie C."/>
            <person name="Chevrette M."/>
            <person name="Carlson C."/>
            <person name="Stubbendieck R."/>
            <person name="Wendt-Pienkowski E."/>
        </authorList>
    </citation>
    <scope>NUCLEOTIDE SEQUENCE</scope>
    <source>
        <strain evidence="8">SID12501</strain>
    </source>
</reference>
<sequence length="521" mass="53955">MSGARVPGPLAGRDFRLLYTSTVVSGLGDWLDQVALLVLVTTVWHGGAGDLALVVAASMLPLLATPFLAVLVDRRQSRRVLILTDLVQAGLTLGLVVAPGVYWAAGLVLVRSALGSVGGLAGQIQLRVSVPPDGVQAATVLLQTAMQSVKILGPALGGLLVALMSPRAVFAANACTFLVGVITARALRTTSSPSKNTDLHYLKELGEGFQHVFGSRLLRSLLFVMCSLMFVVFLYDSMAALIVPALGMGTSYIGYMVSAVGLGGVAGSLLMGRFAARLRPFLTMAGSVLVIGCIIVVIGFAIVREIRIDSAVWLCVIFLLGIASAGILVTFPSVVHSETPVELTGRVWALMNSVPAVLNVLAPALAAAVVAWTGLGNLLLMAGAALLLTAVVVAVRLGDVPHTAPPSGADEGTDDDGAGRAEEPTSGLAPLNSGAPHRETRASRVRRAGSSTEEITMADKIDKLAEAGFSVTDANDAQQAVLKSLTEDEVNVLLSVKSRVEAAGSDVEGHSVSDPSGGYLW</sequence>
<keyword evidence="2" id="KW-1003">Cell membrane</keyword>
<feature type="transmembrane region" description="Helical" evidence="7">
    <location>
        <begin position="282"/>
        <end position="304"/>
    </location>
</feature>
<comment type="caution">
    <text evidence="8">The sequence shown here is derived from an EMBL/GenBank/DDBJ whole genome shotgun (WGS) entry which is preliminary data.</text>
</comment>
<feature type="transmembrane region" description="Helical" evidence="7">
    <location>
        <begin position="51"/>
        <end position="71"/>
    </location>
</feature>
<dbReference type="PANTHER" id="PTHR23513">
    <property type="entry name" value="INTEGRAL MEMBRANE EFFLUX PROTEIN-RELATED"/>
    <property type="match status" value="1"/>
</dbReference>
<dbReference type="NCBIfam" id="NF045560">
    <property type="entry name" value="aroma_sacti_dom"/>
    <property type="match status" value="1"/>
</dbReference>
<dbReference type="GO" id="GO:0005886">
    <property type="term" value="C:plasma membrane"/>
    <property type="evidence" value="ECO:0007669"/>
    <property type="project" value="UniProtKB-SubCell"/>
</dbReference>
<dbReference type="InterPro" id="IPR036259">
    <property type="entry name" value="MFS_trans_sf"/>
</dbReference>
<dbReference type="InterPro" id="IPR022324">
    <property type="entry name" value="Bacilysin_exporter_BacE_put"/>
</dbReference>
<feature type="region of interest" description="Disordered" evidence="6">
    <location>
        <begin position="403"/>
        <end position="453"/>
    </location>
</feature>
<keyword evidence="3 7" id="KW-0812">Transmembrane</keyword>
<proteinExistence type="predicted"/>
<comment type="subcellular location">
    <subcellularLocation>
        <location evidence="1">Cell membrane</location>
        <topology evidence="1">Multi-pass membrane protein</topology>
    </subcellularLocation>
</comment>
<keyword evidence="5 7" id="KW-0472">Membrane</keyword>
<dbReference type="CDD" id="cd06173">
    <property type="entry name" value="MFS_MefA_like"/>
    <property type="match status" value="1"/>
</dbReference>
<evidence type="ECO:0000313" key="8">
    <source>
        <dbReference type="EMBL" id="NEC90111.1"/>
    </source>
</evidence>
<protein>
    <submittedName>
        <fullName evidence="8">MFS transporter</fullName>
    </submittedName>
</protein>
<feature type="transmembrane region" description="Helical" evidence="7">
    <location>
        <begin position="378"/>
        <end position="397"/>
    </location>
</feature>
<dbReference type="PANTHER" id="PTHR23513:SF6">
    <property type="entry name" value="MAJOR FACILITATOR SUPERFAMILY ASSOCIATED DOMAIN-CONTAINING PROTEIN"/>
    <property type="match status" value="1"/>
</dbReference>
<name>A0A6B3C0D5_9ACTN</name>
<feature type="transmembrane region" description="Helical" evidence="7">
    <location>
        <begin position="221"/>
        <end position="246"/>
    </location>
</feature>
<evidence type="ECO:0000256" key="1">
    <source>
        <dbReference type="ARBA" id="ARBA00004651"/>
    </source>
</evidence>
<organism evidence="8">
    <name type="scientific">Streptomyces sp. SID12501</name>
    <dbReference type="NCBI Taxonomy" id="2706042"/>
    <lineage>
        <taxon>Bacteria</taxon>
        <taxon>Bacillati</taxon>
        <taxon>Actinomycetota</taxon>
        <taxon>Actinomycetes</taxon>
        <taxon>Kitasatosporales</taxon>
        <taxon>Streptomycetaceae</taxon>
        <taxon>Streptomyces</taxon>
    </lineage>
</organism>
<gene>
    <name evidence="8" type="ORF">G3I71_30895</name>
</gene>
<keyword evidence="4 7" id="KW-1133">Transmembrane helix</keyword>
<evidence type="ECO:0000256" key="6">
    <source>
        <dbReference type="SAM" id="MobiDB-lite"/>
    </source>
</evidence>
<dbReference type="InterPro" id="IPR011701">
    <property type="entry name" value="MFS"/>
</dbReference>
<feature type="transmembrane region" description="Helical" evidence="7">
    <location>
        <begin position="83"/>
        <end position="105"/>
    </location>
</feature>
<dbReference type="AlphaFoldDB" id="A0A6B3C0D5"/>